<keyword evidence="2" id="KW-1185">Reference proteome</keyword>
<comment type="caution">
    <text evidence="1">The sequence shown here is derived from an EMBL/GenBank/DDBJ whole genome shotgun (WGS) entry which is preliminary data.</text>
</comment>
<accession>A0ABP0FJT8</accession>
<protein>
    <submittedName>
        <fullName evidence="1">Uncharacterized protein</fullName>
    </submittedName>
</protein>
<sequence length="129" mass="14960">MARWISGHVDRKQRDNVADCKDPTWGKQGTRSECARRVVIGIALESTMRMQYYVVAILITALVNTEARKCPKRQCKVRCKSKNSERDDNGCWTCKCKKPAKEFDSKSKCPELSHYNNCKNEHRQRHEKG</sequence>
<dbReference type="SUPFAM" id="SSF57262">
    <property type="entry name" value="Leech antihemostatic proteins"/>
    <property type="match status" value="1"/>
</dbReference>
<name>A0ABP0FJT8_CLALP</name>
<dbReference type="Proteomes" id="UP001642483">
    <property type="component" value="Unassembled WGS sequence"/>
</dbReference>
<dbReference type="EMBL" id="CAWYQH010000057">
    <property type="protein sequence ID" value="CAK8679228.1"/>
    <property type="molecule type" value="Genomic_DNA"/>
</dbReference>
<dbReference type="Gene3D" id="2.10.22.10">
    <property type="entry name" value="Antistasin, domain 1"/>
    <property type="match status" value="1"/>
</dbReference>
<organism evidence="1 2">
    <name type="scientific">Clavelina lepadiformis</name>
    <name type="common">Light-bulb sea squirt</name>
    <name type="synonym">Ascidia lepadiformis</name>
    <dbReference type="NCBI Taxonomy" id="159417"/>
    <lineage>
        <taxon>Eukaryota</taxon>
        <taxon>Metazoa</taxon>
        <taxon>Chordata</taxon>
        <taxon>Tunicata</taxon>
        <taxon>Ascidiacea</taxon>
        <taxon>Aplousobranchia</taxon>
        <taxon>Clavelinidae</taxon>
        <taxon>Clavelina</taxon>
    </lineage>
</organism>
<gene>
    <name evidence="1" type="ORF">CVLEPA_LOCUS9480</name>
</gene>
<reference evidence="1 2" key="1">
    <citation type="submission" date="2024-02" db="EMBL/GenBank/DDBJ databases">
        <authorList>
            <person name="Daric V."/>
            <person name="Darras S."/>
        </authorList>
    </citation>
    <scope>NUCLEOTIDE SEQUENCE [LARGE SCALE GENOMIC DNA]</scope>
</reference>
<evidence type="ECO:0000313" key="1">
    <source>
        <dbReference type="EMBL" id="CAK8679228.1"/>
    </source>
</evidence>
<proteinExistence type="predicted"/>
<dbReference type="InterPro" id="IPR011061">
    <property type="entry name" value="Hirudin/antistatin"/>
</dbReference>
<evidence type="ECO:0000313" key="2">
    <source>
        <dbReference type="Proteomes" id="UP001642483"/>
    </source>
</evidence>